<comment type="similarity">
    <text evidence="2 14">Belongs to the peptidase M50B family.</text>
</comment>
<evidence type="ECO:0000256" key="5">
    <source>
        <dbReference type="ARBA" id="ARBA00022692"/>
    </source>
</evidence>
<keyword evidence="7" id="KW-0677">Repeat</keyword>
<dbReference type="SUPFAM" id="SSF54631">
    <property type="entry name" value="CBS-domain pair"/>
    <property type="match status" value="1"/>
</dbReference>
<evidence type="ECO:0000313" key="19">
    <source>
        <dbReference type="EMBL" id="MBI2678255.1"/>
    </source>
</evidence>
<feature type="binding site" evidence="16">
    <location>
        <position position="166"/>
    </location>
    <ligand>
        <name>Zn(2+)</name>
        <dbReference type="ChEBI" id="CHEBI:29105"/>
        <note>catalytic</note>
    </ligand>
</feature>
<evidence type="ECO:0000256" key="14">
    <source>
        <dbReference type="PIRNR" id="PIRNR006404"/>
    </source>
</evidence>
<evidence type="ECO:0000256" key="13">
    <source>
        <dbReference type="ARBA" id="ARBA00023136"/>
    </source>
</evidence>
<feature type="domain" description="CBS" evidence="18">
    <location>
        <begin position="303"/>
        <end position="361"/>
    </location>
</feature>
<evidence type="ECO:0000256" key="6">
    <source>
        <dbReference type="ARBA" id="ARBA00022723"/>
    </source>
</evidence>
<dbReference type="Gene3D" id="3.10.580.10">
    <property type="entry name" value="CBS-domain"/>
    <property type="match status" value="1"/>
</dbReference>
<feature type="binding site" evidence="16">
    <location>
        <position position="61"/>
    </location>
    <ligand>
        <name>Zn(2+)</name>
        <dbReference type="ChEBI" id="CHEBI:29105"/>
        <note>catalytic</note>
    </ligand>
</feature>
<keyword evidence="13 14" id="KW-0472">Membrane</keyword>
<feature type="transmembrane region" description="Helical" evidence="14">
    <location>
        <begin position="195"/>
        <end position="220"/>
    </location>
</feature>
<dbReference type="PANTHER" id="PTHR39188:SF3">
    <property type="entry name" value="STAGE IV SPORULATION PROTEIN FB"/>
    <property type="match status" value="1"/>
</dbReference>
<dbReference type="EMBL" id="JACPNR010000006">
    <property type="protein sequence ID" value="MBI2678255.1"/>
    <property type="molecule type" value="Genomic_DNA"/>
</dbReference>
<evidence type="ECO:0000256" key="12">
    <source>
        <dbReference type="ARBA" id="ARBA00023122"/>
    </source>
</evidence>
<feature type="active site" evidence="15">
    <location>
        <position position="58"/>
    </location>
</feature>
<dbReference type="PIRSF" id="PIRSF006404">
    <property type="entry name" value="UCP006404_Pept_M50_CBS"/>
    <property type="match status" value="1"/>
</dbReference>
<sequence length="370" mass="40185">MRTWSIPIGKIAGIDIRIHFTFMALLVFIIFADPAGPAGSGRALALVAIIFGSVVLHELGHGLVAVHAGLPVRSITLLPIGGVTLMDTGQSGHPPPAVEIRVAAAGPLVNLGIAGVGAFVVLAVYPAAEVWLWQPPFVQASNLPRALVWTNLFMALFNLLPAYPMDGGRILRAFLARDAGYLAATRRAVTIGQGFAMFFMFLGLWHPWMLLIGFFLFFAAQLEERSIMFQSVLENVRLEEVMLTDFSTLSPADTLEDALSKAVHTLQDDFPVIRGADMVGVVSKQRILAALREDGNAYVQSVMNKAFEIAQRGETLASALKKFTAKELTLLPVVEAGRLVGIVTLQNLMHSMALLSESRKIQRVDDDEED</sequence>
<evidence type="ECO:0000259" key="18">
    <source>
        <dbReference type="PROSITE" id="PS51371"/>
    </source>
</evidence>
<evidence type="ECO:0000256" key="3">
    <source>
        <dbReference type="ARBA" id="ARBA00022475"/>
    </source>
</evidence>
<organism evidence="19 20">
    <name type="scientific">Candidatus Korobacter versatilis</name>
    <dbReference type="NCBI Taxonomy" id="658062"/>
    <lineage>
        <taxon>Bacteria</taxon>
        <taxon>Pseudomonadati</taxon>
        <taxon>Acidobacteriota</taxon>
        <taxon>Terriglobia</taxon>
        <taxon>Terriglobales</taxon>
        <taxon>Candidatus Korobacteraceae</taxon>
        <taxon>Candidatus Korobacter</taxon>
    </lineage>
</organism>
<keyword evidence="6 14" id="KW-0479">Metal-binding</keyword>
<feature type="binding site" evidence="16">
    <location>
        <position position="57"/>
    </location>
    <ligand>
        <name>Zn(2+)</name>
        <dbReference type="ChEBI" id="CHEBI:29105"/>
        <note>catalytic</note>
    </ligand>
</feature>
<dbReference type="InterPro" id="IPR000644">
    <property type="entry name" value="CBS_dom"/>
</dbReference>
<evidence type="ECO:0000256" key="7">
    <source>
        <dbReference type="ARBA" id="ARBA00022737"/>
    </source>
</evidence>
<keyword evidence="4 14" id="KW-0645">Protease</keyword>
<name>A0A932ENZ0_9BACT</name>
<comment type="cofactor">
    <cofactor evidence="14 16">
        <name>Zn(2+)</name>
        <dbReference type="ChEBI" id="CHEBI:29105"/>
    </cofactor>
    <text evidence="14 16">Binds 1 zinc ion per subunit.</text>
</comment>
<dbReference type="InterPro" id="IPR046342">
    <property type="entry name" value="CBS_dom_sf"/>
</dbReference>
<dbReference type="Pfam" id="PF02163">
    <property type="entry name" value="Peptidase_M50"/>
    <property type="match status" value="2"/>
</dbReference>
<dbReference type="InterPro" id="IPR016483">
    <property type="entry name" value="UCP006404_Pept_M50_CBS"/>
</dbReference>
<dbReference type="Proteomes" id="UP000779809">
    <property type="component" value="Unassembled WGS sequence"/>
</dbReference>
<dbReference type="PROSITE" id="PS51371">
    <property type="entry name" value="CBS"/>
    <property type="match status" value="2"/>
</dbReference>
<dbReference type="PANTHER" id="PTHR39188">
    <property type="entry name" value="MEMBRANE-ASSOCIATED ZINC METALLOPROTEASE M50B"/>
    <property type="match status" value="1"/>
</dbReference>
<evidence type="ECO:0000256" key="4">
    <source>
        <dbReference type="ARBA" id="ARBA00022670"/>
    </source>
</evidence>
<keyword evidence="9 14" id="KW-0862">Zinc</keyword>
<evidence type="ECO:0000313" key="20">
    <source>
        <dbReference type="Proteomes" id="UP000779809"/>
    </source>
</evidence>
<evidence type="ECO:0000256" key="11">
    <source>
        <dbReference type="ARBA" id="ARBA00023049"/>
    </source>
</evidence>
<dbReference type="AlphaFoldDB" id="A0A932ENZ0"/>
<feature type="domain" description="CBS" evidence="18">
    <location>
        <begin position="242"/>
        <end position="298"/>
    </location>
</feature>
<evidence type="ECO:0000256" key="17">
    <source>
        <dbReference type="PROSITE-ProRule" id="PRU00703"/>
    </source>
</evidence>
<dbReference type="InterPro" id="IPR008915">
    <property type="entry name" value="Peptidase_M50"/>
</dbReference>
<evidence type="ECO:0000256" key="15">
    <source>
        <dbReference type="PIRSR" id="PIRSR006404-1"/>
    </source>
</evidence>
<reference evidence="19" key="1">
    <citation type="submission" date="2020-07" db="EMBL/GenBank/DDBJ databases">
        <title>Huge and variable diversity of episymbiotic CPR bacteria and DPANN archaea in groundwater ecosystems.</title>
        <authorList>
            <person name="He C.Y."/>
            <person name="Keren R."/>
            <person name="Whittaker M."/>
            <person name="Farag I.F."/>
            <person name="Doudna J."/>
            <person name="Cate J.H.D."/>
            <person name="Banfield J.F."/>
        </authorList>
    </citation>
    <scope>NUCLEOTIDE SEQUENCE</scope>
    <source>
        <strain evidence="19">NC_groundwater_580_Pr5_B-0.1um_64_19</strain>
    </source>
</reference>
<feature type="transmembrane region" description="Helical" evidence="14">
    <location>
        <begin position="146"/>
        <end position="163"/>
    </location>
</feature>
<keyword evidence="3 14" id="KW-1003">Cell membrane</keyword>
<comment type="subcellular location">
    <subcellularLocation>
        <location evidence="1 14">Cell membrane</location>
        <topology evidence="1 14">Multi-pass membrane protein</topology>
    </subcellularLocation>
</comment>
<dbReference type="GO" id="GO:0008237">
    <property type="term" value="F:metallopeptidase activity"/>
    <property type="evidence" value="ECO:0007669"/>
    <property type="project" value="UniProtKB-UniRule"/>
</dbReference>
<feature type="transmembrane region" description="Helical" evidence="14">
    <location>
        <begin position="108"/>
        <end position="126"/>
    </location>
</feature>
<evidence type="ECO:0000256" key="8">
    <source>
        <dbReference type="ARBA" id="ARBA00022801"/>
    </source>
</evidence>
<feature type="transmembrane region" description="Helical" evidence="14">
    <location>
        <begin position="43"/>
        <end position="66"/>
    </location>
</feature>
<dbReference type="GO" id="GO:0046872">
    <property type="term" value="F:metal ion binding"/>
    <property type="evidence" value="ECO:0007669"/>
    <property type="project" value="UniProtKB-UniRule"/>
</dbReference>
<dbReference type="Pfam" id="PF00571">
    <property type="entry name" value="CBS"/>
    <property type="match status" value="2"/>
</dbReference>
<evidence type="ECO:0000256" key="2">
    <source>
        <dbReference type="ARBA" id="ARBA00007931"/>
    </source>
</evidence>
<gene>
    <name evidence="19" type="ORF">HYX28_05700</name>
</gene>
<accession>A0A932ENZ0</accession>
<evidence type="ECO:0000256" key="1">
    <source>
        <dbReference type="ARBA" id="ARBA00004651"/>
    </source>
</evidence>
<protein>
    <recommendedName>
        <fullName evidence="14">Zinc metalloprotease</fullName>
    </recommendedName>
</protein>
<feature type="transmembrane region" description="Helical" evidence="14">
    <location>
        <begin position="12"/>
        <end position="31"/>
    </location>
</feature>
<dbReference type="CDD" id="cd06164">
    <property type="entry name" value="S2P-M50_SpoIVFB_CBS"/>
    <property type="match status" value="1"/>
</dbReference>
<keyword evidence="8 14" id="KW-0378">Hydrolase</keyword>
<dbReference type="GO" id="GO:0005886">
    <property type="term" value="C:plasma membrane"/>
    <property type="evidence" value="ECO:0007669"/>
    <property type="project" value="UniProtKB-SubCell"/>
</dbReference>
<evidence type="ECO:0000256" key="10">
    <source>
        <dbReference type="ARBA" id="ARBA00022989"/>
    </source>
</evidence>
<proteinExistence type="inferred from homology"/>
<keyword evidence="11 14" id="KW-0482">Metalloprotease</keyword>
<evidence type="ECO:0000256" key="16">
    <source>
        <dbReference type="PIRSR" id="PIRSR006404-2"/>
    </source>
</evidence>
<keyword evidence="12 17" id="KW-0129">CBS domain</keyword>
<keyword evidence="10 14" id="KW-1133">Transmembrane helix</keyword>
<evidence type="ECO:0000256" key="9">
    <source>
        <dbReference type="ARBA" id="ARBA00022833"/>
    </source>
</evidence>
<dbReference type="GO" id="GO:0006508">
    <property type="term" value="P:proteolysis"/>
    <property type="evidence" value="ECO:0007669"/>
    <property type="project" value="UniProtKB-KW"/>
</dbReference>
<comment type="caution">
    <text evidence="19">The sequence shown here is derived from an EMBL/GenBank/DDBJ whole genome shotgun (WGS) entry which is preliminary data.</text>
</comment>
<dbReference type="SMART" id="SM00116">
    <property type="entry name" value="CBS"/>
    <property type="match status" value="2"/>
</dbReference>
<keyword evidence="5 14" id="KW-0812">Transmembrane</keyword>